<evidence type="ECO:0000259" key="1">
    <source>
        <dbReference type="Pfam" id="PF09118"/>
    </source>
</evidence>
<gene>
    <name evidence="2" type="ORF">RHGRI_015331</name>
</gene>
<comment type="caution">
    <text evidence="2">The sequence shown here is derived from an EMBL/GenBank/DDBJ whole genome shotgun (WGS) entry which is preliminary data.</text>
</comment>
<feature type="domain" description="Galactose oxidase-like Early set" evidence="1">
    <location>
        <begin position="3"/>
        <end position="80"/>
    </location>
</feature>
<evidence type="ECO:0000313" key="2">
    <source>
        <dbReference type="EMBL" id="KAG5550333.1"/>
    </source>
</evidence>
<reference evidence="2" key="1">
    <citation type="submission" date="2020-08" db="EMBL/GenBank/DDBJ databases">
        <title>Plant Genome Project.</title>
        <authorList>
            <person name="Zhang R.-G."/>
        </authorList>
    </citation>
    <scope>NUCLEOTIDE SEQUENCE</scope>
    <source>
        <strain evidence="2">WSP0</strain>
        <tissue evidence="2">Leaf</tissue>
    </source>
</reference>
<dbReference type="AlphaFoldDB" id="A0AAV6KCX0"/>
<dbReference type="InterPro" id="IPR015202">
    <property type="entry name" value="GO-like_E_set"/>
</dbReference>
<dbReference type="PANTHER" id="PTHR32208:SF21">
    <property type="entry name" value="LOW QUALITY PROTEIN: ALDEHYDE OXIDASE GLOX-LIKE"/>
    <property type="match status" value="1"/>
</dbReference>
<keyword evidence="3" id="KW-1185">Reference proteome</keyword>
<evidence type="ECO:0000313" key="3">
    <source>
        <dbReference type="Proteomes" id="UP000823749"/>
    </source>
</evidence>
<dbReference type="SUPFAM" id="SSF81296">
    <property type="entry name" value="E set domains"/>
    <property type="match status" value="1"/>
</dbReference>
<name>A0AAV6KCX0_9ERIC</name>
<protein>
    <recommendedName>
        <fullName evidence="1">Galactose oxidase-like Early set domain-containing protein</fullName>
    </recommendedName>
</protein>
<dbReference type="Pfam" id="PF09118">
    <property type="entry name" value="GO-like_E_set"/>
    <property type="match status" value="1"/>
</dbReference>
<dbReference type="Gene3D" id="2.60.40.10">
    <property type="entry name" value="Immunoglobulins"/>
    <property type="match status" value="1"/>
</dbReference>
<dbReference type="EMBL" id="JACTNZ010000005">
    <property type="protein sequence ID" value="KAG5550333.1"/>
    <property type="molecule type" value="Genomic_DNA"/>
</dbReference>
<accession>A0AAV6KCX0</accession>
<dbReference type="Proteomes" id="UP000823749">
    <property type="component" value="Chromosome 5"/>
</dbReference>
<sequence>MPETVHYVEDFEVFVTVPLLVVGIVEVNLASAPFTTNSFSQGQRLVKLVIVTSAMPDDSGQYRIGCTTPPNGMVTPPGYYI</sequence>
<dbReference type="PANTHER" id="PTHR32208">
    <property type="entry name" value="SECRETED PROTEIN-RELATED"/>
    <property type="match status" value="1"/>
</dbReference>
<dbReference type="InterPro" id="IPR013783">
    <property type="entry name" value="Ig-like_fold"/>
</dbReference>
<dbReference type="InterPro" id="IPR014756">
    <property type="entry name" value="Ig_E-set"/>
</dbReference>
<organism evidence="2 3">
    <name type="scientific">Rhododendron griersonianum</name>
    <dbReference type="NCBI Taxonomy" id="479676"/>
    <lineage>
        <taxon>Eukaryota</taxon>
        <taxon>Viridiplantae</taxon>
        <taxon>Streptophyta</taxon>
        <taxon>Embryophyta</taxon>
        <taxon>Tracheophyta</taxon>
        <taxon>Spermatophyta</taxon>
        <taxon>Magnoliopsida</taxon>
        <taxon>eudicotyledons</taxon>
        <taxon>Gunneridae</taxon>
        <taxon>Pentapetalae</taxon>
        <taxon>asterids</taxon>
        <taxon>Ericales</taxon>
        <taxon>Ericaceae</taxon>
        <taxon>Ericoideae</taxon>
        <taxon>Rhodoreae</taxon>
        <taxon>Rhododendron</taxon>
    </lineage>
</organism>
<proteinExistence type="predicted"/>